<evidence type="ECO:0000313" key="1">
    <source>
        <dbReference type="EMBL" id="SCY89684.1"/>
    </source>
</evidence>
<proteinExistence type="predicted"/>
<dbReference type="EMBL" id="FMVT01000014">
    <property type="protein sequence ID" value="SCY89684.1"/>
    <property type="molecule type" value="Genomic_DNA"/>
</dbReference>
<dbReference type="RefSeq" id="WP_281179939.1">
    <property type="nucleotide sequence ID" value="NZ_FMVT01000014.1"/>
</dbReference>
<accession>A0A1G5JNG2</accession>
<reference evidence="1 2" key="1">
    <citation type="submission" date="2016-10" db="EMBL/GenBank/DDBJ databases">
        <authorList>
            <person name="de Groot N.N."/>
        </authorList>
    </citation>
    <scope>NUCLEOTIDE SEQUENCE [LARGE SCALE GENOMIC DNA]</scope>
    <source>
        <strain evidence="1 2">CGMCC 1.8925</strain>
    </source>
</reference>
<protein>
    <submittedName>
        <fullName evidence="1">Uncharacterized protein</fullName>
    </submittedName>
</protein>
<dbReference type="AlphaFoldDB" id="A0A1G5JNG2"/>
<gene>
    <name evidence="1" type="ORF">SAMN05660710_03312</name>
</gene>
<keyword evidence="2" id="KW-1185">Reference proteome</keyword>
<name>A0A1G5JNG2_9RHOB</name>
<sequence>MLRLHRCGIATDGYGLFASMLRGLLTARFHQAGKPERQTA</sequence>
<dbReference type="Proteomes" id="UP000199502">
    <property type="component" value="Unassembled WGS sequence"/>
</dbReference>
<organism evidence="1 2">
    <name type="scientific">Paracoccus tibetensis</name>
    <dbReference type="NCBI Taxonomy" id="336292"/>
    <lineage>
        <taxon>Bacteria</taxon>
        <taxon>Pseudomonadati</taxon>
        <taxon>Pseudomonadota</taxon>
        <taxon>Alphaproteobacteria</taxon>
        <taxon>Rhodobacterales</taxon>
        <taxon>Paracoccaceae</taxon>
        <taxon>Paracoccus</taxon>
    </lineage>
</organism>
<evidence type="ECO:0000313" key="2">
    <source>
        <dbReference type="Proteomes" id="UP000199502"/>
    </source>
</evidence>